<evidence type="ECO:0000256" key="5">
    <source>
        <dbReference type="SAM" id="MobiDB-lite"/>
    </source>
</evidence>
<organism evidence="8 9">
    <name type="scientific">Bordetella genomosp. 2</name>
    <dbReference type="NCBI Taxonomy" id="1983456"/>
    <lineage>
        <taxon>Bacteria</taxon>
        <taxon>Pseudomonadati</taxon>
        <taxon>Pseudomonadota</taxon>
        <taxon>Betaproteobacteria</taxon>
        <taxon>Burkholderiales</taxon>
        <taxon>Alcaligenaceae</taxon>
        <taxon>Bordetella</taxon>
    </lineage>
</organism>
<reference evidence="9" key="1">
    <citation type="submission" date="2017-05" db="EMBL/GenBank/DDBJ databases">
        <title>Complete and WGS of Bordetella genogroups.</title>
        <authorList>
            <person name="Spilker T."/>
            <person name="Lipuma J."/>
        </authorList>
    </citation>
    <scope>NUCLEOTIDE SEQUENCE [LARGE SCALE GENOMIC DNA]</scope>
    <source>
        <strain evidence="9">AU8256</strain>
    </source>
</reference>
<sequence length="1215" mass="128013">MNRLRAILRHLLVWWLPLPIALVVLLCAFALWLTGTQPGTRMLLGAVAQQFDGRAEHVRGSILGGLQVGRLQLALPGAEVDIADLRLDVHWRALGRRQLHVRELSAGAARVALTPTDEAPPPDEPLVMPALPVEVVVDRLALGSLDLAADGAPLPVTVSGLAASLAAGARNARLQLASLHLGHAQAEADLRGQVELLQMAEPWPLRGRLDIAARGVGADSPLCASRMLAARDAPSGKPARPVRTKQAKPARQAQPPQSAAAPEAGAAACAATLSAEAEGSLAQLDVYLNGATADGALTLLAQAGLAFGQPFPVRTANLNLRLADQSGVVATLDRQPLPLQPGVDRMVATVDADRLDLGRFLGDAIPPALLSARMAVDARVTGALDLQQAYVEATLAKGSRWNKQSLSGTLKGRLEAAPASGAAPAPAAAAPANASTDPLAGYALHDLQLDLALGRNRVRAQGGFSQGDANLTVDADAPALDAFWPGLPGGAALKGELRGRMEQHQGNLTARYTPEGARADTLGRAPMRAEIRFAGGWGPGPAGQPDAGQVGWRGSIEHLTADSMGFAAALRPVAVSFLPQAAAPLWQWQAGATELSLTLPDKQRALISHQGSRGGGGRWETAGRADNLVITASMLRQIMRALDPQAAARAAQAGQRRVNAHPSDGERRIALDASWDLRFAGALAGKARIARRDGDLRIPGDPPIPLGLTNLVVDLSATPTGGRASRLDAKLDVRTAKMGTISGSASGVMAGLGLNMQRPLRVDLDADIADLTWVDLFVGDTMEVRGKLQARLSAQGTPGGKWNASGTISGQALRVVRIDDGVRLIDGTLAARLDGTRLVLDSLRFPASLRVMPDEWRTREWVTENPDAKNGYVEATGHWDLLASQGVVNVKLHRFPALQRSDRYAMVSGNVAIDAQLPRISITGDLKADAGWFSLEILQGVPALDDDVRVIRAGEDEQARESPIQMHMNLKFDMGPRFYITGMGLDAGLLGAIEIQMADGRLTGMGALRTRGGGIEAYGQKLRLRRGTLTFQGRLDNPLLDIEALRTGDQVEAGVKVTGTAQRPRIDLVSYPDVSDVEKLSWLVLGRGPDESGSDAALLLSVGTALLGGGQPFYRQFGLDDVSIRSGAIGSSGSLLPDRTVASQVNLDSDSDLATQFLVASKHFSNGITLSVEQAMAGSETVGRASYRLARGLSLDIKGGAVNGIALVYRTFFAD</sequence>
<dbReference type="Proteomes" id="UP000215633">
    <property type="component" value="Unassembled WGS sequence"/>
</dbReference>
<comment type="subcellular location">
    <subcellularLocation>
        <location evidence="1">Membrane</location>
        <topology evidence="1">Single-pass membrane protein</topology>
    </subcellularLocation>
</comment>
<dbReference type="GO" id="GO:0005886">
    <property type="term" value="C:plasma membrane"/>
    <property type="evidence" value="ECO:0007669"/>
    <property type="project" value="InterPro"/>
</dbReference>
<keyword evidence="4 6" id="KW-0472">Membrane</keyword>
<keyword evidence="9" id="KW-1185">Reference proteome</keyword>
<evidence type="ECO:0000256" key="6">
    <source>
        <dbReference type="SAM" id="Phobius"/>
    </source>
</evidence>
<gene>
    <name evidence="8" type="ORF">CAL24_19840</name>
</gene>
<dbReference type="PANTHER" id="PTHR36985:SF1">
    <property type="entry name" value="TRANSLOCATION AND ASSEMBLY MODULE SUBUNIT TAMB"/>
    <property type="match status" value="1"/>
</dbReference>
<keyword evidence="2 6" id="KW-0812">Transmembrane</keyword>
<feature type="compositionally biased region" description="Low complexity" evidence="5">
    <location>
        <begin position="249"/>
        <end position="262"/>
    </location>
</feature>
<protein>
    <recommendedName>
        <fullName evidence="7">Translocation and assembly module TamB C-terminal domain-containing protein</fullName>
    </recommendedName>
</protein>
<dbReference type="InterPro" id="IPR007452">
    <property type="entry name" value="TamB_C"/>
</dbReference>
<keyword evidence="3 6" id="KW-1133">Transmembrane helix</keyword>
<feature type="transmembrane region" description="Helical" evidence="6">
    <location>
        <begin position="12"/>
        <end position="33"/>
    </location>
</feature>
<evidence type="ECO:0000256" key="3">
    <source>
        <dbReference type="ARBA" id="ARBA00022989"/>
    </source>
</evidence>
<dbReference type="EMBL" id="NEVT01000008">
    <property type="protein sequence ID" value="OZI72545.1"/>
    <property type="molecule type" value="Genomic_DNA"/>
</dbReference>
<dbReference type="GO" id="GO:0009306">
    <property type="term" value="P:protein secretion"/>
    <property type="evidence" value="ECO:0007669"/>
    <property type="project" value="InterPro"/>
</dbReference>
<evidence type="ECO:0000256" key="2">
    <source>
        <dbReference type="ARBA" id="ARBA00022692"/>
    </source>
</evidence>
<evidence type="ECO:0000256" key="4">
    <source>
        <dbReference type="ARBA" id="ARBA00023136"/>
    </source>
</evidence>
<evidence type="ECO:0000313" key="8">
    <source>
        <dbReference type="EMBL" id="OZI72545.1"/>
    </source>
</evidence>
<evidence type="ECO:0000313" key="9">
    <source>
        <dbReference type="Proteomes" id="UP000215633"/>
    </source>
</evidence>
<dbReference type="RefSeq" id="WP_094807693.1">
    <property type="nucleotide sequence ID" value="NZ_NEVT01000008.1"/>
</dbReference>
<proteinExistence type="predicted"/>
<feature type="region of interest" description="Disordered" evidence="5">
    <location>
        <begin position="230"/>
        <end position="262"/>
    </location>
</feature>
<dbReference type="PANTHER" id="PTHR36985">
    <property type="entry name" value="TRANSLOCATION AND ASSEMBLY MODULE SUBUNIT TAMB"/>
    <property type="match status" value="1"/>
</dbReference>
<dbReference type="GO" id="GO:0097347">
    <property type="term" value="C:TAM protein secretion complex"/>
    <property type="evidence" value="ECO:0007669"/>
    <property type="project" value="TreeGrafter"/>
</dbReference>
<dbReference type="AlphaFoldDB" id="A0A261VET7"/>
<feature type="domain" description="Translocation and assembly module TamB C-terminal" evidence="7">
    <location>
        <begin position="867"/>
        <end position="1211"/>
    </location>
</feature>
<name>A0A261VET7_9BORD</name>
<dbReference type="Pfam" id="PF04357">
    <property type="entry name" value="TamB"/>
    <property type="match status" value="1"/>
</dbReference>
<evidence type="ECO:0000256" key="1">
    <source>
        <dbReference type="ARBA" id="ARBA00004167"/>
    </source>
</evidence>
<evidence type="ECO:0000259" key="7">
    <source>
        <dbReference type="Pfam" id="PF04357"/>
    </source>
</evidence>
<comment type="caution">
    <text evidence="8">The sequence shown here is derived from an EMBL/GenBank/DDBJ whole genome shotgun (WGS) entry which is preliminary data.</text>
</comment>
<accession>A0A261VET7</accession>